<keyword evidence="2" id="KW-1185">Reference proteome</keyword>
<proteinExistence type="predicted"/>
<dbReference type="Proteomes" id="UP000602510">
    <property type="component" value="Unassembled WGS sequence"/>
</dbReference>
<name>A0A833T3E3_PHYIN</name>
<protein>
    <submittedName>
        <fullName evidence="1">Uncharacterized protein</fullName>
    </submittedName>
</protein>
<organism evidence="1 2">
    <name type="scientific">Phytophthora infestans</name>
    <name type="common">Potato late blight agent</name>
    <name type="synonym">Botrytis infestans</name>
    <dbReference type="NCBI Taxonomy" id="4787"/>
    <lineage>
        <taxon>Eukaryota</taxon>
        <taxon>Sar</taxon>
        <taxon>Stramenopiles</taxon>
        <taxon>Oomycota</taxon>
        <taxon>Peronosporomycetes</taxon>
        <taxon>Peronosporales</taxon>
        <taxon>Peronosporaceae</taxon>
        <taxon>Phytophthora</taxon>
    </lineage>
</organism>
<gene>
    <name evidence="1" type="ORF">GN244_ATG06011</name>
</gene>
<evidence type="ECO:0000313" key="1">
    <source>
        <dbReference type="EMBL" id="KAF4041694.1"/>
    </source>
</evidence>
<sequence>MEKHQLRVWGSLATTVVDTQTLLIGTHSCHRNLCTLSCVRSEPRATPTQHPRRRYRDGVALGICITASKVQHAGYAAPTKACAVIVSFTFKNVVSATEITVVYTADIAVIGPAAIVADVAPVVGISACTAIASFTFKNVVSAT</sequence>
<evidence type="ECO:0000313" key="2">
    <source>
        <dbReference type="Proteomes" id="UP000602510"/>
    </source>
</evidence>
<dbReference type="AlphaFoldDB" id="A0A833T3E3"/>
<dbReference type="EMBL" id="WSZM01000115">
    <property type="protein sequence ID" value="KAF4041694.1"/>
    <property type="molecule type" value="Genomic_DNA"/>
</dbReference>
<comment type="caution">
    <text evidence="1">The sequence shown here is derived from an EMBL/GenBank/DDBJ whole genome shotgun (WGS) entry which is preliminary data.</text>
</comment>
<accession>A0A833T3E3</accession>
<reference evidence="1" key="1">
    <citation type="submission" date="2020-04" db="EMBL/GenBank/DDBJ databases">
        <title>Hybrid Assembly of Korean Phytophthora infestans isolates.</title>
        <authorList>
            <person name="Prokchorchik M."/>
            <person name="Lee Y."/>
            <person name="Seo J."/>
            <person name="Cho J.-H."/>
            <person name="Park Y.-E."/>
            <person name="Jang D.-C."/>
            <person name="Im J.-S."/>
            <person name="Choi J.-G."/>
            <person name="Park H.-J."/>
            <person name="Lee G.-B."/>
            <person name="Lee Y.-G."/>
            <person name="Hong S.-Y."/>
            <person name="Cho K."/>
            <person name="Sohn K.H."/>
        </authorList>
    </citation>
    <scope>NUCLEOTIDE SEQUENCE</scope>
    <source>
        <strain evidence="1">KR_1_A1</strain>
    </source>
</reference>